<keyword evidence="2" id="KW-0812">Transmembrane</keyword>
<keyword evidence="2" id="KW-0472">Membrane</keyword>
<evidence type="ECO:0000313" key="4">
    <source>
        <dbReference type="Proteomes" id="UP000001542"/>
    </source>
</evidence>
<dbReference type="PANTHER" id="PTHR16861">
    <property type="entry name" value="GLYCOPROTEIN 38"/>
    <property type="match status" value="1"/>
</dbReference>
<reference evidence="3" key="1">
    <citation type="submission" date="2006-10" db="EMBL/GenBank/DDBJ databases">
        <authorList>
            <person name="Amadeo P."/>
            <person name="Zhao Q."/>
            <person name="Wortman J."/>
            <person name="Fraser-Liggett C."/>
            <person name="Carlton J."/>
        </authorList>
    </citation>
    <scope>NUCLEOTIDE SEQUENCE</scope>
    <source>
        <strain evidence="3">G3</strain>
    </source>
</reference>
<dbReference type="VEuPathDB" id="TrichDB:TVAGG3_0757140"/>
<dbReference type="EMBL" id="DS113711">
    <property type="protein sequence ID" value="EAX97538.1"/>
    <property type="molecule type" value="Genomic_DNA"/>
</dbReference>
<dbReference type="InParanoid" id="A2FC43"/>
<name>A2FC43_TRIV3</name>
<organism evidence="3 4">
    <name type="scientific">Trichomonas vaginalis (strain ATCC PRA-98 / G3)</name>
    <dbReference type="NCBI Taxonomy" id="412133"/>
    <lineage>
        <taxon>Eukaryota</taxon>
        <taxon>Metamonada</taxon>
        <taxon>Parabasalia</taxon>
        <taxon>Trichomonadida</taxon>
        <taxon>Trichomonadidae</taxon>
        <taxon>Trichomonas</taxon>
    </lineage>
</organism>
<dbReference type="VEuPathDB" id="TrichDB:TVAG_331250"/>
<sequence length="860" mass="98382">MITYNTQETLPSQLTFAFIINDVIAVHKTFDFKILTSPDIESITDANPNIEHKTNTRLTLNVRRRKADAMEDSIFKFEFVDQNVNQMSNPTIINNYKPKKVPNTDNDYTIRLIIPNNVEIGQKNLLIVIVDPSGQESSLFTIPITVTQGRIVTESSISCRKTQDMIPDGQEHLFKCNIDNIETYPVIYKAKIGRYESSFDSEFKHALRMEEVGYDNEFNVYVSIPEQTEEKTEISFAMNNSNNEDIIKYCDITDIKIVPKPSIVLDSNTGFSELYARLPIEFKLNYICNFETLRVQYRDSFNNGDYQNVISISSLDENNIFVVKIVALEIREVEFKFIDEFDRYITIKYHYMVDNYKYYECNLIHSSPIQGEKYNFKCELYGHNPSAIAERKFYFEDYSDGNKYKLVNTSSEWSVKFSIELPIISEITNVTIHIVGVENPSIAQDLIVYKGLKPPLKIDFDVIETTPYHFKIGITASEETLYVGYIYHLIRQTSQAGEDKFLSSYFQGDLLYTEVYHYERFTFGEYNITIYINLPYSRVAKKTKLFKYDKNIIDLEVGRKELKNTICRVSAGYQVILSPISDPTGVNVYAEIGNKNYTLLQNNSIAVDFTQAGTLYCYGNYPISVIVLSISNIQADDIIYMIGNQKLTIGTSNNSNYKLEFPKSVVLVMGSFDGMRFSSHNEYNTAMVREISYNLTGNSQSSIRKILNVQNLLIYKYQWIDPNYIFDIEFETRCSQDYKAILINSKIGNYKFANENSNQPEEKPGEENPDGKNKPNGKESSSERENPGDKKPIETTPRGDDNSNSSDPPNKGKAGAIAGGIVGALIAIVIVCVIAFFIIKKKNLYENESSTEPIHETLQV</sequence>
<keyword evidence="4" id="KW-1185">Reference proteome</keyword>
<dbReference type="KEGG" id="tva:4755327"/>
<feature type="compositionally biased region" description="Basic and acidic residues" evidence="1">
    <location>
        <begin position="760"/>
        <end position="801"/>
    </location>
</feature>
<evidence type="ECO:0000256" key="2">
    <source>
        <dbReference type="SAM" id="Phobius"/>
    </source>
</evidence>
<dbReference type="AlphaFoldDB" id="A2FC43"/>
<dbReference type="CDD" id="cd12087">
    <property type="entry name" value="TM_EGFR-like"/>
    <property type="match status" value="1"/>
</dbReference>
<feature type="transmembrane region" description="Helical" evidence="2">
    <location>
        <begin position="814"/>
        <end position="839"/>
    </location>
</feature>
<evidence type="ECO:0000256" key="1">
    <source>
        <dbReference type="SAM" id="MobiDB-lite"/>
    </source>
</evidence>
<protein>
    <submittedName>
        <fullName evidence="3">Uncharacterized protein</fullName>
    </submittedName>
</protein>
<proteinExistence type="predicted"/>
<dbReference type="SMR" id="A2FC43"/>
<gene>
    <name evidence="3" type="ORF">TVAG_331250</name>
</gene>
<dbReference type="Proteomes" id="UP000001542">
    <property type="component" value="Unassembled WGS sequence"/>
</dbReference>
<dbReference type="PANTHER" id="PTHR16861:SF4">
    <property type="entry name" value="SH3 DOMAIN PROTEIN (AFU_ORTHOLOGUE AFUA_1G13610)"/>
    <property type="match status" value="1"/>
</dbReference>
<reference evidence="3" key="2">
    <citation type="journal article" date="2007" name="Science">
        <title>Draft genome sequence of the sexually transmitted pathogen Trichomonas vaginalis.</title>
        <authorList>
            <person name="Carlton J.M."/>
            <person name="Hirt R.P."/>
            <person name="Silva J.C."/>
            <person name="Delcher A.L."/>
            <person name="Schatz M."/>
            <person name="Zhao Q."/>
            <person name="Wortman J.R."/>
            <person name="Bidwell S.L."/>
            <person name="Alsmark U.C.M."/>
            <person name="Besteiro S."/>
            <person name="Sicheritz-Ponten T."/>
            <person name="Noel C.J."/>
            <person name="Dacks J.B."/>
            <person name="Foster P.G."/>
            <person name="Simillion C."/>
            <person name="Van de Peer Y."/>
            <person name="Miranda-Saavedra D."/>
            <person name="Barton G.J."/>
            <person name="Westrop G.D."/>
            <person name="Mueller S."/>
            <person name="Dessi D."/>
            <person name="Fiori P.L."/>
            <person name="Ren Q."/>
            <person name="Paulsen I."/>
            <person name="Zhang H."/>
            <person name="Bastida-Corcuera F.D."/>
            <person name="Simoes-Barbosa A."/>
            <person name="Brown M.T."/>
            <person name="Hayes R.D."/>
            <person name="Mukherjee M."/>
            <person name="Okumura C.Y."/>
            <person name="Schneider R."/>
            <person name="Smith A.J."/>
            <person name="Vanacova S."/>
            <person name="Villalvazo M."/>
            <person name="Haas B.J."/>
            <person name="Pertea M."/>
            <person name="Feldblyum T.V."/>
            <person name="Utterback T.R."/>
            <person name="Shu C.L."/>
            <person name="Osoegawa K."/>
            <person name="de Jong P.J."/>
            <person name="Hrdy I."/>
            <person name="Horvathova L."/>
            <person name="Zubacova Z."/>
            <person name="Dolezal P."/>
            <person name="Malik S.B."/>
            <person name="Logsdon J.M. Jr."/>
            <person name="Henze K."/>
            <person name="Gupta A."/>
            <person name="Wang C.C."/>
            <person name="Dunne R.L."/>
            <person name="Upcroft J.A."/>
            <person name="Upcroft P."/>
            <person name="White O."/>
            <person name="Salzberg S.L."/>
            <person name="Tang P."/>
            <person name="Chiu C.-H."/>
            <person name="Lee Y.-S."/>
            <person name="Embley T.M."/>
            <person name="Coombs G.H."/>
            <person name="Mottram J.C."/>
            <person name="Tachezy J."/>
            <person name="Fraser-Liggett C.M."/>
            <person name="Johnson P.J."/>
        </authorList>
    </citation>
    <scope>NUCLEOTIDE SEQUENCE [LARGE SCALE GENOMIC DNA]</scope>
    <source>
        <strain evidence="3">G3</strain>
    </source>
</reference>
<keyword evidence="2" id="KW-1133">Transmembrane helix</keyword>
<accession>A2FC43</accession>
<evidence type="ECO:0000313" key="3">
    <source>
        <dbReference type="EMBL" id="EAX97538.1"/>
    </source>
</evidence>
<feature type="region of interest" description="Disordered" evidence="1">
    <location>
        <begin position="753"/>
        <end position="811"/>
    </location>
</feature>